<dbReference type="EMBL" id="WIXP02000005">
    <property type="protein sequence ID" value="KAF6210384.1"/>
    <property type="molecule type" value="Genomic_DNA"/>
</dbReference>
<feature type="compositionally biased region" description="Basic and acidic residues" evidence="1">
    <location>
        <begin position="164"/>
        <end position="177"/>
    </location>
</feature>
<proteinExistence type="predicted"/>
<organism evidence="2 3">
    <name type="scientific">Apolygus lucorum</name>
    <name type="common">Small green plant bug</name>
    <name type="synonym">Lygocoris lucorum</name>
    <dbReference type="NCBI Taxonomy" id="248454"/>
    <lineage>
        <taxon>Eukaryota</taxon>
        <taxon>Metazoa</taxon>
        <taxon>Ecdysozoa</taxon>
        <taxon>Arthropoda</taxon>
        <taxon>Hexapoda</taxon>
        <taxon>Insecta</taxon>
        <taxon>Pterygota</taxon>
        <taxon>Neoptera</taxon>
        <taxon>Paraneoptera</taxon>
        <taxon>Hemiptera</taxon>
        <taxon>Heteroptera</taxon>
        <taxon>Panheteroptera</taxon>
        <taxon>Cimicomorpha</taxon>
        <taxon>Miridae</taxon>
        <taxon>Mirini</taxon>
        <taxon>Apolygus</taxon>
    </lineage>
</organism>
<evidence type="ECO:0000313" key="3">
    <source>
        <dbReference type="Proteomes" id="UP000466442"/>
    </source>
</evidence>
<dbReference type="Proteomes" id="UP000466442">
    <property type="component" value="Linkage Group LG5"/>
</dbReference>
<name>A0A6A4K0V3_APOLU</name>
<keyword evidence="3" id="KW-1185">Reference proteome</keyword>
<dbReference type="AlphaFoldDB" id="A0A6A4K0V3"/>
<gene>
    <name evidence="2" type="ORF">GE061_013488</name>
</gene>
<reference evidence="2" key="1">
    <citation type="journal article" date="2021" name="Mol. Ecol. Resour.">
        <title>Apolygus lucorum genome provides insights into omnivorousness and mesophyll feeding.</title>
        <authorList>
            <person name="Liu Y."/>
            <person name="Liu H."/>
            <person name="Wang H."/>
            <person name="Huang T."/>
            <person name="Liu B."/>
            <person name="Yang B."/>
            <person name="Yin L."/>
            <person name="Li B."/>
            <person name="Zhang Y."/>
            <person name="Zhang S."/>
            <person name="Jiang F."/>
            <person name="Zhang X."/>
            <person name="Ren Y."/>
            <person name="Wang B."/>
            <person name="Wang S."/>
            <person name="Lu Y."/>
            <person name="Wu K."/>
            <person name="Fan W."/>
            <person name="Wang G."/>
        </authorList>
    </citation>
    <scope>NUCLEOTIDE SEQUENCE</scope>
    <source>
        <strain evidence="2">12Hb</strain>
    </source>
</reference>
<dbReference type="OrthoDB" id="79452at2759"/>
<feature type="region of interest" description="Disordered" evidence="1">
    <location>
        <begin position="151"/>
        <end position="187"/>
    </location>
</feature>
<comment type="caution">
    <text evidence="2">The sequence shown here is derived from an EMBL/GenBank/DDBJ whole genome shotgun (WGS) entry which is preliminary data.</text>
</comment>
<protein>
    <submittedName>
        <fullName evidence="2">Uncharacterized protein</fullName>
    </submittedName>
</protein>
<sequence>MWEFNPAYRCGLVDKRGLFKGLVEEAMRSVGVLTLRSRLSSFDDDGQRSNYVEPPETEASFRTTSSYDFLNLILYDFGDIMGRLESLERPACPRRVLDRDFLRSCEETLTMIDDELFSCSMDNHAATAGLRLHWDDDSTMDNVSTILSETPLSTSSCDGDQDNLVDHHDDRDNLVDHQDDEDDVQSVSSDVMEWRRQIFQSAFDEFDFDVMDFRGQENEVKNPFDETTGWL</sequence>
<evidence type="ECO:0000313" key="2">
    <source>
        <dbReference type="EMBL" id="KAF6210384.1"/>
    </source>
</evidence>
<accession>A0A6A4K0V3</accession>
<evidence type="ECO:0000256" key="1">
    <source>
        <dbReference type="SAM" id="MobiDB-lite"/>
    </source>
</evidence>